<evidence type="ECO:0000313" key="2">
    <source>
        <dbReference type="Proteomes" id="UP001652394"/>
    </source>
</evidence>
<name>A0ABT2TDA9_9FIRM</name>
<evidence type="ECO:0000313" key="1">
    <source>
        <dbReference type="EMBL" id="MCU6748274.1"/>
    </source>
</evidence>
<proteinExistence type="predicted"/>
<organism evidence="1 2">
    <name type="scientific">Faecalicatena acetigenes</name>
    <dbReference type="NCBI Taxonomy" id="2981790"/>
    <lineage>
        <taxon>Bacteria</taxon>
        <taxon>Bacillati</taxon>
        <taxon>Bacillota</taxon>
        <taxon>Clostridia</taxon>
        <taxon>Lachnospirales</taxon>
        <taxon>Lachnospiraceae</taxon>
        <taxon>Faecalicatena</taxon>
    </lineage>
</organism>
<gene>
    <name evidence="1" type="ORF">OCV51_11510</name>
</gene>
<comment type="caution">
    <text evidence="1">The sequence shown here is derived from an EMBL/GenBank/DDBJ whole genome shotgun (WGS) entry which is preliminary data.</text>
</comment>
<protein>
    <submittedName>
        <fullName evidence="1">Uncharacterized protein</fullName>
    </submittedName>
</protein>
<dbReference type="RefSeq" id="WP_059069915.1">
    <property type="nucleotide sequence ID" value="NZ_JAOQJX010000019.1"/>
</dbReference>
<reference evidence="1 2" key="1">
    <citation type="journal article" date="2021" name="ISME Commun">
        <title>Automated analysis of genomic sequences facilitates high-throughput and comprehensive description of bacteria.</title>
        <authorList>
            <person name="Hitch T.C.A."/>
        </authorList>
    </citation>
    <scope>NUCLEOTIDE SEQUENCE [LARGE SCALE GENOMIC DNA]</scope>
    <source>
        <strain evidence="1 2">H2_18</strain>
    </source>
</reference>
<dbReference type="EMBL" id="JAOQJX010000019">
    <property type="protein sequence ID" value="MCU6748274.1"/>
    <property type="molecule type" value="Genomic_DNA"/>
</dbReference>
<dbReference type="Proteomes" id="UP001652394">
    <property type="component" value="Unassembled WGS sequence"/>
</dbReference>
<sequence>MRVPKREELLPLCAALKEMTVFLEKDAKNRKPYFYRFLNAMENNIRIGMYFSAEDTEQLGKILVRDWSAANDKIVGIPEYFSFLKAEGRSTEDILLFISLIEKIGVFFR</sequence>
<accession>A0ABT2TDA9</accession>
<keyword evidence="2" id="KW-1185">Reference proteome</keyword>